<dbReference type="InterPro" id="IPR012340">
    <property type="entry name" value="NA-bd_OB-fold"/>
</dbReference>
<dbReference type="AlphaFoldDB" id="A0A6N6M760"/>
<evidence type="ECO:0000256" key="3">
    <source>
        <dbReference type="ARBA" id="ARBA00022989"/>
    </source>
</evidence>
<protein>
    <submittedName>
        <fullName evidence="8">Uncharacterized protein</fullName>
    </submittedName>
</protein>
<dbReference type="Proteomes" id="UP000435357">
    <property type="component" value="Unassembled WGS sequence"/>
</dbReference>
<dbReference type="Pfam" id="PF01957">
    <property type="entry name" value="NfeD"/>
    <property type="match status" value="1"/>
</dbReference>
<dbReference type="Pfam" id="PF24961">
    <property type="entry name" value="NfeD_membrane"/>
    <property type="match status" value="1"/>
</dbReference>
<evidence type="ECO:0000256" key="1">
    <source>
        <dbReference type="ARBA" id="ARBA00004141"/>
    </source>
</evidence>
<feature type="transmembrane region" description="Helical" evidence="5">
    <location>
        <begin position="53"/>
        <end position="72"/>
    </location>
</feature>
<dbReference type="InterPro" id="IPR052165">
    <property type="entry name" value="Membrane_assoc_protease"/>
</dbReference>
<keyword evidence="4 5" id="KW-0472">Membrane</keyword>
<comment type="caution">
    <text evidence="8">The sequence shown here is derived from an EMBL/GenBank/DDBJ whole genome shotgun (WGS) entry which is preliminary data.</text>
</comment>
<dbReference type="PANTHER" id="PTHR33507">
    <property type="entry name" value="INNER MEMBRANE PROTEIN YBBJ"/>
    <property type="match status" value="1"/>
</dbReference>
<dbReference type="PANTHER" id="PTHR33507:SF3">
    <property type="entry name" value="INNER MEMBRANE PROTEIN YBBJ"/>
    <property type="match status" value="1"/>
</dbReference>
<organism evidence="8 9">
    <name type="scientific">Salibacter halophilus</name>
    <dbReference type="NCBI Taxonomy" id="1803916"/>
    <lineage>
        <taxon>Bacteria</taxon>
        <taxon>Pseudomonadati</taxon>
        <taxon>Bacteroidota</taxon>
        <taxon>Flavobacteriia</taxon>
        <taxon>Flavobacteriales</taxon>
        <taxon>Salibacteraceae</taxon>
        <taxon>Salibacter</taxon>
    </lineage>
</organism>
<dbReference type="GO" id="GO:0005886">
    <property type="term" value="C:plasma membrane"/>
    <property type="evidence" value="ECO:0007669"/>
    <property type="project" value="TreeGrafter"/>
</dbReference>
<keyword evidence="9" id="KW-1185">Reference proteome</keyword>
<dbReference type="OrthoDB" id="1120520at2"/>
<dbReference type="EMBL" id="WACR01000005">
    <property type="protein sequence ID" value="KAB1064443.1"/>
    <property type="molecule type" value="Genomic_DNA"/>
</dbReference>
<proteinExistence type="predicted"/>
<dbReference type="InterPro" id="IPR002810">
    <property type="entry name" value="NfeD-like_C"/>
</dbReference>
<evidence type="ECO:0000313" key="8">
    <source>
        <dbReference type="EMBL" id="KAB1064443.1"/>
    </source>
</evidence>
<feature type="domain" description="NfeD-like C-terminal" evidence="6">
    <location>
        <begin position="99"/>
        <end position="150"/>
    </location>
</feature>
<name>A0A6N6M760_9FLAO</name>
<dbReference type="RefSeq" id="WP_151167619.1">
    <property type="nucleotide sequence ID" value="NZ_WACR01000005.1"/>
</dbReference>
<dbReference type="Gene3D" id="2.40.50.140">
    <property type="entry name" value="Nucleic acid-binding proteins"/>
    <property type="match status" value="1"/>
</dbReference>
<dbReference type="InterPro" id="IPR056739">
    <property type="entry name" value="NfeD_membrane"/>
</dbReference>
<evidence type="ECO:0000259" key="7">
    <source>
        <dbReference type="Pfam" id="PF24961"/>
    </source>
</evidence>
<reference evidence="8 9" key="1">
    <citation type="submission" date="2019-09" db="EMBL/GenBank/DDBJ databases">
        <title>Genomes of Cryomorphaceae.</title>
        <authorList>
            <person name="Bowman J.P."/>
        </authorList>
    </citation>
    <scope>NUCLEOTIDE SEQUENCE [LARGE SCALE GENOMIC DNA]</scope>
    <source>
        <strain evidence="8 9">KCTC 52047</strain>
    </source>
</reference>
<evidence type="ECO:0000256" key="2">
    <source>
        <dbReference type="ARBA" id="ARBA00022692"/>
    </source>
</evidence>
<evidence type="ECO:0000256" key="4">
    <source>
        <dbReference type="ARBA" id="ARBA00023136"/>
    </source>
</evidence>
<comment type="subcellular location">
    <subcellularLocation>
        <location evidence="1">Membrane</location>
        <topology evidence="1">Multi-pass membrane protein</topology>
    </subcellularLocation>
</comment>
<accession>A0A6N6M760</accession>
<feature type="transmembrane region" description="Helical" evidence="5">
    <location>
        <begin position="6"/>
        <end position="24"/>
    </location>
</feature>
<evidence type="ECO:0000313" key="9">
    <source>
        <dbReference type="Proteomes" id="UP000435357"/>
    </source>
</evidence>
<sequence>MDLTTALIIVGIGLLLLLVEVFLIPGAGIPGIIGLVLMVTGIVLAYYESTTYGTITLVSTGAVTALLLFKFLRADTWKSITISSNITSKANSDEYDIKEGDTGIAITRINPSGKARINNVYLEVIARNSFIDDHAEIRVVSVEGRKVYVESQNSKS</sequence>
<evidence type="ECO:0000259" key="6">
    <source>
        <dbReference type="Pfam" id="PF01957"/>
    </source>
</evidence>
<evidence type="ECO:0000256" key="5">
    <source>
        <dbReference type="SAM" id="Phobius"/>
    </source>
</evidence>
<gene>
    <name evidence="8" type="ORF">F3059_07025</name>
</gene>
<feature type="domain" description="NfeD integral membrane" evidence="7">
    <location>
        <begin position="5"/>
        <end position="69"/>
    </location>
</feature>
<keyword evidence="2 5" id="KW-0812">Transmembrane</keyword>
<keyword evidence="3 5" id="KW-1133">Transmembrane helix</keyword>